<dbReference type="Proteomes" id="UP001196870">
    <property type="component" value="Unassembled WGS sequence"/>
</dbReference>
<accession>A0ABS5F6D9</accession>
<protein>
    <submittedName>
        <fullName evidence="1">DUF296 domain-containing protein</fullName>
    </submittedName>
</protein>
<name>A0ABS5F6D9_9PROT</name>
<dbReference type="Gene3D" id="3.30.1330.80">
    <property type="entry name" value="Hypothetical protein, similar to alpha- acetolactate decarboxylase, domain 2"/>
    <property type="match status" value="1"/>
</dbReference>
<organism evidence="1 2">
    <name type="scientific">Plastoroseomonas hellenica</name>
    <dbReference type="NCBI Taxonomy" id="2687306"/>
    <lineage>
        <taxon>Bacteria</taxon>
        <taxon>Pseudomonadati</taxon>
        <taxon>Pseudomonadota</taxon>
        <taxon>Alphaproteobacteria</taxon>
        <taxon>Acetobacterales</taxon>
        <taxon>Acetobacteraceae</taxon>
        <taxon>Plastoroseomonas</taxon>
    </lineage>
</organism>
<keyword evidence="2" id="KW-1185">Reference proteome</keyword>
<dbReference type="RefSeq" id="WP_211855887.1">
    <property type="nucleotide sequence ID" value="NZ_JAAGBB010000048.1"/>
</dbReference>
<proteinExistence type="predicted"/>
<reference evidence="2" key="1">
    <citation type="journal article" date="2021" name="Syst. Appl. Microbiol.">
        <title>Roseomonas hellenica sp. nov., isolated from roots of wild-growing Alkanna tinctoria.</title>
        <authorList>
            <person name="Rat A."/>
            <person name="Naranjo H.D."/>
            <person name="Lebbe L."/>
            <person name="Cnockaert M."/>
            <person name="Krigas N."/>
            <person name="Grigoriadou K."/>
            <person name="Maloupa E."/>
            <person name="Willems A."/>
        </authorList>
    </citation>
    <scope>NUCLEOTIDE SEQUENCE [LARGE SCALE GENOMIC DNA]</scope>
    <source>
        <strain evidence="2">LMG 31523</strain>
    </source>
</reference>
<evidence type="ECO:0000313" key="2">
    <source>
        <dbReference type="Proteomes" id="UP001196870"/>
    </source>
</evidence>
<evidence type="ECO:0000313" key="1">
    <source>
        <dbReference type="EMBL" id="MBR0668112.1"/>
    </source>
</evidence>
<sequence>MRSIRQPGPPPTARAVVVPALLHPVEFMLPPGALLLEALRDALAAQGFRSAALSIEGGGFGPFGYVMPALSPDAACAAWYSGTFRPPGTTRLERGAVTFGSRDGAPFFHTHAIWTEADGRRCAGHILPEEAIIAVPIRVSGVALSGAEFAVADDPETGFRLFAPIPAPRIDGVGGHPGLALRLRPNQDITLALEALAREAGFSRAALRGGVGSIIGARYAAAPPVDPFATEMFIRDGCIGADSQLDITLVDYTGALSEGSLVRGDNPVLMTLEAVLDPEG</sequence>
<dbReference type="EMBL" id="JAAGBB010000048">
    <property type="protein sequence ID" value="MBR0668112.1"/>
    <property type="molecule type" value="Genomic_DNA"/>
</dbReference>
<comment type="caution">
    <text evidence="1">The sequence shown here is derived from an EMBL/GenBank/DDBJ whole genome shotgun (WGS) entry which is preliminary data.</text>
</comment>
<dbReference type="SUPFAM" id="SSF117856">
    <property type="entry name" value="AF0104/ALDC/Ptd012-like"/>
    <property type="match status" value="2"/>
</dbReference>
<gene>
    <name evidence="1" type="ORF">GXW71_27410</name>
</gene>